<organism evidence="3 4">
    <name type="scientific">Chengkuizengella axinellae</name>
    <dbReference type="NCBI Taxonomy" id="3064388"/>
    <lineage>
        <taxon>Bacteria</taxon>
        <taxon>Bacillati</taxon>
        <taxon>Bacillota</taxon>
        <taxon>Bacilli</taxon>
        <taxon>Bacillales</taxon>
        <taxon>Paenibacillaceae</taxon>
        <taxon>Chengkuizengella</taxon>
    </lineage>
</organism>
<dbReference type="Gene3D" id="1.10.530.10">
    <property type="match status" value="1"/>
</dbReference>
<dbReference type="InterPro" id="IPR002901">
    <property type="entry name" value="MGlyc_endo_b_GlcNAc-like_dom"/>
</dbReference>
<feature type="domain" description="SLH" evidence="2">
    <location>
        <begin position="69"/>
        <end position="130"/>
    </location>
</feature>
<evidence type="ECO:0000313" key="3">
    <source>
        <dbReference type="EMBL" id="MDP5277041.1"/>
    </source>
</evidence>
<dbReference type="InterPro" id="IPR001119">
    <property type="entry name" value="SLH_dom"/>
</dbReference>
<dbReference type="Proteomes" id="UP001231941">
    <property type="component" value="Unassembled WGS sequence"/>
</dbReference>
<dbReference type="PROSITE" id="PS51272">
    <property type="entry name" value="SLH"/>
    <property type="match status" value="2"/>
</dbReference>
<dbReference type="EMBL" id="JAVAMP010000023">
    <property type="protein sequence ID" value="MDP5277041.1"/>
    <property type="molecule type" value="Genomic_DNA"/>
</dbReference>
<feature type="chain" id="PRO_5046354871" evidence="1">
    <location>
        <begin position="27"/>
        <end position="612"/>
    </location>
</feature>
<gene>
    <name evidence="3" type="ORF">Q5Y73_23365</name>
</gene>
<reference evidence="3 4" key="1">
    <citation type="submission" date="2023-08" db="EMBL/GenBank/DDBJ databases">
        <authorList>
            <person name="Park J.-S."/>
        </authorList>
    </citation>
    <scope>NUCLEOTIDE SEQUENCE [LARGE SCALE GENOMIC DNA]</scope>
    <source>
        <strain evidence="3 4">2205SS18-9</strain>
    </source>
</reference>
<dbReference type="SMART" id="SM00047">
    <property type="entry name" value="LYZ2"/>
    <property type="match status" value="1"/>
</dbReference>
<keyword evidence="4" id="KW-1185">Reference proteome</keyword>
<evidence type="ECO:0000259" key="2">
    <source>
        <dbReference type="PROSITE" id="PS51272"/>
    </source>
</evidence>
<feature type="domain" description="SLH" evidence="2">
    <location>
        <begin position="131"/>
        <end position="194"/>
    </location>
</feature>
<accession>A0ABT9J5Z6</accession>
<dbReference type="InterPro" id="IPR051465">
    <property type="entry name" value="Cell_Envelope_Struct_Comp"/>
</dbReference>
<dbReference type="Pfam" id="PF01832">
    <property type="entry name" value="Glucosaminidase"/>
    <property type="match status" value="1"/>
</dbReference>
<keyword evidence="1" id="KW-0732">Signal</keyword>
<comment type="caution">
    <text evidence="3">The sequence shown here is derived from an EMBL/GenBank/DDBJ whole genome shotgun (WGS) entry which is preliminary data.</text>
</comment>
<feature type="signal peptide" evidence="1">
    <location>
        <begin position="1"/>
        <end position="26"/>
    </location>
</feature>
<dbReference type="RefSeq" id="WP_305994343.1">
    <property type="nucleotide sequence ID" value="NZ_JAVAMP010000023.1"/>
</dbReference>
<dbReference type="Pfam" id="PF00395">
    <property type="entry name" value="SLH"/>
    <property type="match status" value="2"/>
</dbReference>
<evidence type="ECO:0000256" key="1">
    <source>
        <dbReference type="SAM" id="SignalP"/>
    </source>
</evidence>
<sequence length="612" mass="69793">MKSSLCKIFYSFLIVALLAGITQVQAESHQNEKGLEKFSIYSESGLKLKRFHVAFLLYEELNLQTMNGKELKLTDVDNKHKYFNEIKAVMDYGYFQDIVKGAQFKPEAEMTRAEIAAVFTRVYDINNRSAVPFVFSDVTPEHWAYDAIQSMASNGITTGVGNGIFAPKQSITMNQFSVFLSRVKDKDLRKLDYYIGVVENGILTIKDEEYGSFDAAFENVIDESQVILENRNIVWMKEGIIRALDLNHNTVSIYRSDIGNNRLTYVNAATEMEFVGITNNLSRVEILVNGVRGFVNINDVKLIPKQLIQERSYYLVENNLLHHYIYNGEAYEGPYVVGEAPEFLNEGEKAYSMDGFSFNNDIAYSYFTYLSLRTNTNYSAAELDSFLNSELEPDSPLIGFGHVFKKAEEEFNVNALFLMSLAIHESEWGTSNIATMNFNLFGNNAIDSDPVNSATQYDSFEDSVMSVAADLSNRFMTHGDHTTGYYHGAFLGSKGAGINVMYASDPYWGQKVAGRMFTIDKYLGEKDIHQYNLAIVDSHTTFLRVRLDPGYRNQALEERYEEIYQYPINGISMVIMDEVKVDGETWYKIISDNQDYEFGYVHSDYVRMLETY</sequence>
<protein>
    <submittedName>
        <fullName evidence="3">S-layer homology domain-containing protein</fullName>
    </submittedName>
</protein>
<proteinExistence type="predicted"/>
<name>A0ABT9J5Z6_9BACL</name>
<dbReference type="PANTHER" id="PTHR43308">
    <property type="entry name" value="OUTER MEMBRANE PROTEIN ALPHA-RELATED"/>
    <property type="match status" value="1"/>
</dbReference>
<evidence type="ECO:0000313" key="4">
    <source>
        <dbReference type="Proteomes" id="UP001231941"/>
    </source>
</evidence>